<accession>A0A3L9M2J1</accession>
<comment type="caution">
    <text evidence="5">The sequence shown here is derived from an EMBL/GenBank/DDBJ whole genome shotgun (WGS) entry which is preliminary data.</text>
</comment>
<evidence type="ECO:0000313" key="5">
    <source>
        <dbReference type="EMBL" id="RLZ06991.1"/>
    </source>
</evidence>
<dbReference type="InterPro" id="IPR002932">
    <property type="entry name" value="Glu_synthdom"/>
</dbReference>
<dbReference type="SUPFAM" id="SSF51395">
    <property type="entry name" value="FMN-linked oxidoreductases"/>
    <property type="match status" value="1"/>
</dbReference>
<dbReference type="GO" id="GO:0015930">
    <property type="term" value="F:glutamate synthase activity"/>
    <property type="evidence" value="ECO:0007669"/>
    <property type="project" value="InterPro"/>
</dbReference>
<keyword evidence="6" id="KW-1185">Reference proteome</keyword>
<protein>
    <submittedName>
        <fullName evidence="5">FMN-binding glutamate synthase family protein</fullName>
    </submittedName>
</protein>
<keyword evidence="3" id="KW-1133">Transmembrane helix</keyword>
<sequence length="526" mass="57882">MKVRQGFVIISILLVLAILGISYFWTGILWTLVIIAPIILVGIYDMSQKRHAIRRNYPVVGNFRYMLESIRPEIMQYFVETDTEGKPIDRLMRSMVYRRAKNVIDTVPFGTQLDVYESGYEWLNHSMYAGKIKHADDPRVKIGGDDCKQPYLASLLNISAMSFGSLSENAVLAMNKGAKLGNFAHNTGEGGISPYHLQPGGDLIWQIGTGYFGCRATDGGFDADKYVERANLPNVKMIELKISQGAKPGHGGILPANKNTPEIAAIRAVEPYTTVDSPPSHSAFSDAEGMLHFIKQLRELSGGKPVGFKICIGIKEEFVEICEAIIKTGIKPDFIAIDGGEGGTGAAPVEFSNSLGMPLLDGLAFAVDTLRGYDLKKDIRVIASGKIISSFHIARVMAIGADLVYSARAMMMAVGCIQALQCNTNTCPVGVATQDRDLMKGLDVQDKATRMFNFHKKTMHILSELISATGVTSHRDFNRSHVNLRVDNTRVMAYDQLYPIVEIGSYIGRTKEDIMQEIKTKSALAR</sequence>
<dbReference type="InterPro" id="IPR013785">
    <property type="entry name" value="Aldolase_TIM"/>
</dbReference>
<dbReference type="GO" id="GO:0006537">
    <property type="term" value="P:glutamate biosynthetic process"/>
    <property type="evidence" value="ECO:0007669"/>
    <property type="project" value="InterPro"/>
</dbReference>
<evidence type="ECO:0000256" key="3">
    <source>
        <dbReference type="SAM" id="Phobius"/>
    </source>
</evidence>
<dbReference type="InterPro" id="IPR024188">
    <property type="entry name" value="GltB"/>
</dbReference>
<keyword evidence="3" id="KW-0812">Transmembrane</keyword>
<evidence type="ECO:0000259" key="4">
    <source>
        <dbReference type="Pfam" id="PF01645"/>
    </source>
</evidence>
<proteinExistence type="inferred from homology"/>
<reference evidence="5 6" key="1">
    <citation type="submission" date="2018-10" db="EMBL/GenBank/DDBJ databases">
        <authorList>
            <person name="Chen X."/>
        </authorList>
    </citation>
    <scope>NUCLEOTIDE SEQUENCE [LARGE SCALE GENOMIC DNA]</scope>
    <source>
        <strain evidence="5 6">YIM 102668</strain>
    </source>
</reference>
<evidence type="ECO:0000256" key="2">
    <source>
        <dbReference type="PIRNR" id="PIRNR006429"/>
    </source>
</evidence>
<feature type="transmembrane region" description="Helical" evidence="3">
    <location>
        <begin position="7"/>
        <end position="24"/>
    </location>
</feature>
<organism evidence="5 6">
    <name type="scientific">Faecalibacter macacae</name>
    <dbReference type="NCBI Taxonomy" id="1859289"/>
    <lineage>
        <taxon>Bacteria</taxon>
        <taxon>Pseudomonadati</taxon>
        <taxon>Bacteroidota</taxon>
        <taxon>Flavobacteriia</taxon>
        <taxon>Flavobacteriales</taxon>
        <taxon>Weeksellaceae</taxon>
        <taxon>Faecalibacter</taxon>
    </lineage>
</organism>
<evidence type="ECO:0000313" key="6">
    <source>
        <dbReference type="Proteomes" id="UP000275348"/>
    </source>
</evidence>
<dbReference type="OrthoDB" id="9758182at2"/>
<dbReference type="AlphaFoldDB" id="A0A3L9M2J1"/>
<dbReference type="EMBL" id="RDOJ01000020">
    <property type="protein sequence ID" value="RLZ06991.1"/>
    <property type="molecule type" value="Genomic_DNA"/>
</dbReference>
<dbReference type="RefSeq" id="WP_121935467.1">
    <property type="nucleotide sequence ID" value="NZ_RDOJ01000020.1"/>
</dbReference>
<evidence type="ECO:0000256" key="1">
    <source>
        <dbReference type="ARBA" id="ARBA00009716"/>
    </source>
</evidence>
<dbReference type="PIRSF" id="PIRSF500060">
    <property type="entry name" value="UCP500060"/>
    <property type="match status" value="1"/>
</dbReference>
<feature type="domain" description="Glutamate synthase" evidence="4">
    <location>
        <begin position="145"/>
        <end position="471"/>
    </location>
</feature>
<dbReference type="Gene3D" id="3.20.20.70">
    <property type="entry name" value="Aldolase class I"/>
    <property type="match status" value="1"/>
</dbReference>
<dbReference type="PANTHER" id="PTHR43819:SF1">
    <property type="entry name" value="ARCHAEAL-TYPE GLUTAMATE SYNTHASE [NADPH]"/>
    <property type="match status" value="1"/>
</dbReference>
<dbReference type="PIRSF" id="PIRSF006429">
    <property type="entry name" value="GOGAT_lg_2"/>
    <property type="match status" value="1"/>
</dbReference>
<dbReference type="Proteomes" id="UP000275348">
    <property type="component" value="Unassembled WGS sequence"/>
</dbReference>
<dbReference type="Pfam" id="PF01645">
    <property type="entry name" value="Glu_synthase"/>
    <property type="match status" value="1"/>
</dbReference>
<gene>
    <name evidence="5" type="ORF">EAH69_12120</name>
</gene>
<keyword evidence="3" id="KW-0472">Membrane</keyword>
<dbReference type="CDD" id="cd02808">
    <property type="entry name" value="GltS_FMN"/>
    <property type="match status" value="1"/>
</dbReference>
<comment type="similarity">
    <text evidence="1 2">Belongs to the glutamate synthase family.</text>
</comment>
<dbReference type="PANTHER" id="PTHR43819">
    <property type="entry name" value="ARCHAEAL-TYPE GLUTAMATE SYNTHASE [NADPH]"/>
    <property type="match status" value="1"/>
</dbReference>
<name>A0A3L9M2J1_9FLAO</name>
<dbReference type="InterPro" id="IPR027283">
    <property type="entry name" value="YerD"/>
</dbReference>